<feature type="compositionally biased region" description="Basic and acidic residues" evidence="1">
    <location>
        <begin position="47"/>
        <end position="56"/>
    </location>
</feature>
<evidence type="ECO:0000313" key="4">
    <source>
        <dbReference type="Proteomes" id="UP000559809"/>
    </source>
</evidence>
<reference evidence="3 4" key="1">
    <citation type="submission" date="2020-07" db="EMBL/GenBank/DDBJ databases">
        <title>Taxonomic revisions and descriptions of new bacterial species based on genomic comparisons in the high-G+C-content subgroup of the family Alcaligenaceae.</title>
        <authorList>
            <person name="Szabo A."/>
            <person name="Felfoldi T."/>
        </authorList>
    </citation>
    <scope>NUCLEOTIDE SEQUENCE [LARGE SCALE GENOMIC DNA]</scope>
    <source>
        <strain evidence="3 4">LMG 24012</strain>
    </source>
</reference>
<evidence type="ECO:0000256" key="1">
    <source>
        <dbReference type="SAM" id="MobiDB-lite"/>
    </source>
</evidence>
<dbReference type="Proteomes" id="UP000559809">
    <property type="component" value="Unassembled WGS sequence"/>
</dbReference>
<sequence length="217" mass="24497">MKTAKFSVSALFAATAAAIALSAASYAATPGAGDAATPAAQESATPRADRSEYRGEHRFHRDGRHHGPRHMKHRHDDAGLWVPGYGPVSQRFVDTLSLTEQQSKLLEEARAAQKQLRGERGDGMRAMFKEKREQVQQGKIDPREALKQADARHEQMRAERRQIDEKWLAVWESLDKTQQDKVVARMNERAEKLARRFEERQDRKARSEGKPAEKASS</sequence>
<accession>A0A853FWS8</accession>
<feature type="compositionally biased region" description="Basic residues" evidence="1">
    <location>
        <begin position="57"/>
        <end position="73"/>
    </location>
</feature>
<keyword evidence="2" id="KW-0732">Signal</keyword>
<gene>
    <name evidence="3" type="ORF">H0A72_14290</name>
</gene>
<dbReference type="AlphaFoldDB" id="A0A853FWS8"/>
<feature type="compositionally biased region" description="Low complexity" evidence="1">
    <location>
        <begin position="30"/>
        <end position="40"/>
    </location>
</feature>
<comment type="caution">
    <text evidence="3">The sequence shown here is derived from an EMBL/GenBank/DDBJ whole genome shotgun (WGS) entry which is preliminary data.</text>
</comment>
<feature type="region of interest" description="Disordered" evidence="1">
    <location>
        <begin position="30"/>
        <end position="75"/>
    </location>
</feature>
<feature type="signal peptide" evidence="2">
    <location>
        <begin position="1"/>
        <end position="27"/>
    </location>
</feature>
<proteinExistence type="predicted"/>
<organism evidence="3 4">
    <name type="scientific">Parapusillimonas granuli</name>
    <dbReference type="NCBI Taxonomy" id="380911"/>
    <lineage>
        <taxon>Bacteria</taxon>
        <taxon>Pseudomonadati</taxon>
        <taxon>Pseudomonadota</taxon>
        <taxon>Betaproteobacteria</taxon>
        <taxon>Burkholderiales</taxon>
        <taxon>Alcaligenaceae</taxon>
        <taxon>Parapusillimonas</taxon>
    </lineage>
</organism>
<protein>
    <recommendedName>
        <fullName evidence="5">LTXXQ motif family protein</fullName>
    </recommendedName>
</protein>
<dbReference type="Gene3D" id="1.20.120.1490">
    <property type="match status" value="1"/>
</dbReference>
<evidence type="ECO:0008006" key="5">
    <source>
        <dbReference type="Google" id="ProtNLM"/>
    </source>
</evidence>
<name>A0A853FWS8_9BURK</name>
<evidence type="ECO:0000256" key="2">
    <source>
        <dbReference type="SAM" id="SignalP"/>
    </source>
</evidence>
<evidence type="ECO:0000313" key="3">
    <source>
        <dbReference type="EMBL" id="NYT50485.1"/>
    </source>
</evidence>
<feature type="region of interest" description="Disordered" evidence="1">
    <location>
        <begin position="194"/>
        <end position="217"/>
    </location>
</feature>
<dbReference type="RefSeq" id="WP_180156470.1">
    <property type="nucleotide sequence ID" value="NZ_JACCEM010000007.1"/>
</dbReference>
<keyword evidence="4" id="KW-1185">Reference proteome</keyword>
<feature type="chain" id="PRO_5033064644" description="LTXXQ motif family protein" evidence="2">
    <location>
        <begin position="28"/>
        <end position="217"/>
    </location>
</feature>
<dbReference type="EMBL" id="JACCEM010000007">
    <property type="protein sequence ID" value="NYT50485.1"/>
    <property type="molecule type" value="Genomic_DNA"/>
</dbReference>